<gene>
    <name evidence="2" type="ORF">LSAT_V11C600316450</name>
</gene>
<organism evidence="2 3">
    <name type="scientific">Lactuca sativa</name>
    <name type="common">Garden lettuce</name>
    <dbReference type="NCBI Taxonomy" id="4236"/>
    <lineage>
        <taxon>Eukaryota</taxon>
        <taxon>Viridiplantae</taxon>
        <taxon>Streptophyta</taxon>
        <taxon>Embryophyta</taxon>
        <taxon>Tracheophyta</taxon>
        <taxon>Spermatophyta</taxon>
        <taxon>Magnoliopsida</taxon>
        <taxon>eudicotyledons</taxon>
        <taxon>Gunneridae</taxon>
        <taxon>Pentapetalae</taxon>
        <taxon>asterids</taxon>
        <taxon>campanulids</taxon>
        <taxon>Asterales</taxon>
        <taxon>Asteraceae</taxon>
        <taxon>Cichorioideae</taxon>
        <taxon>Cichorieae</taxon>
        <taxon>Lactucinae</taxon>
        <taxon>Lactuca</taxon>
    </lineage>
</organism>
<protein>
    <recommendedName>
        <fullName evidence="4">Zinc finger, CCHC-type</fullName>
    </recommendedName>
</protein>
<feature type="compositionally biased region" description="Basic and acidic residues" evidence="1">
    <location>
        <begin position="71"/>
        <end position="86"/>
    </location>
</feature>
<evidence type="ECO:0000313" key="2">
    <source>
        <dbReference type="EMBL" id="KAJ0200564.1"/>
    </source>
</evidence>
<evidence type="ECO:0000256" key="1">
    <source>
        <dbReference type="SAM" id="MobiDB-lite"/>
    </source>
</evidence>
<feature type="region of interest" description="Disordered" evidence="1">
    <location>
        <begin position="1"/>
        <end position="21"/>
    </location>
</feature>
<keyword evidence="3" id="KW-1185">Reference proteome</keyword>
<reference evidence="2 3" key="1">
    <citation type="journal article" date="2017" name="Nat. Commun.">
        <title>Genome assembly with in vitro proximity ligation data and whole-genome triplication in lettuce.</title>
        <authorList>
            <person name="Reyes-Chin-Wo S."/>
            <person name="Wang Z."/>
            <person name="Yang X."/>
            <person name="Kozik A."/>
            <person name="Arikit S."/>
            <person name="Song C."/>
            <person name="Xia L."/>
            <person name="Froenicke L."/>
            <person name="Lavelle D.O."/>
            <person name="Truco M.J."/>
            <person name="Xia R."/>
            <person name="Zhu S."/>
            <person name="Xu C."/>
            <person name="Xu H."/>
            <person name="Xu X."/>
            <person name="Cox K."/>
            <person name="Korf I."/>
            <person name="Meyers B.C."/>
            <person name="Michelmore R.W."/>
        </authorList>
    </citation>
    <scope>NUCLEOTIDE SEQUENCE [LARGE SCALE GENOMIC DNA]</scope>
    <source>
        <strain evidence="3">cv. Salinas</strain>
        <tissue evidence="2">Seedlings</tissue>
    </source>
</reference>
<dbReference type="AlphaFoldDB" id="A0A9R1V801"/>
<sequence length="115" mass="13169">MEETVNISTHDHLERLGSPYPQDVTTSLIQNSFSNSSDTFIMNYYIMLIIDEGQVKNKKHGNNFKGKPQARKYEGKKDPVATPPKKKEMVAKDDTFFEFGVVGHWKRNCPTYLLG</sequence>
<dbReference type="EMBL" id="NBSK02000006">
    <property type="protein sequence ID" value="KAJ0200564.1"/>
    <property type="molecule type" value="Genomic_DNA"/>
</dbReference>
<feature type="region of interest" description="Disordered" evidence="1">
    <location>
        <begin position="58"/>
        <end position="86"/>
    </location>
</feature>
<dbReference type="Proteomes" id="UP000235145">
    <property type="component" value="Unassembled WGS sequence"/>
</dbReference>
<evidence type="ECO:0008006" key="4">
    <source>
        <dbReference type="Google" id="ProtNLM"/>
    </source>
</evidence>
<name>A0A9R1V801_LACSA</name>
<evidence type="ECO:0000313" key="3">
    <source>
        <dbReference type="Proteomes" id="UP000235145"/>
    </source>
</evidence>
<accession>A0A9R1V801</accession>
<proteinExistence type="predicted"/>
<comment type="caution">
    <text evidence="2">The sequence shown here is derived from an EMBL/GenBank/DDBJ whole genome shotgun (WGS) entry which is preliminary data.</text>
</comment>